<evidence type="ECO:0000313" key="3">
    <source>
        <dbReference type="EMBL" id="QGW80654.1"/>
    </source>
</evidence>
<dbReference type="CDD" id="cd02440">
    <property type="entry name" value="AdoMet_MTases"/>
    <property type="match status" value="1"/>
</dbReference>
<dbReference type="InterPro" id="IPR050508">
    <property type="entry name" value="Methyltransf_Superfamily"/>
</dbReference>
<dbReference type="AlphaFoldDB" id="A0A6I6HD80"/>
<dbReference type="RefSeq" id="WP_157611848.1">
    <property type="nucleotide sequence ID" value="NZ_CP046622.1"/>
</dbReference>
<accession>A0A6I6HD80</accession>
<dbReference type="InterPro" id="IPR013216">
    <property type="entry name" value="Methyltransf_11"/>
</dbReference>
<dbReference type="SUPFAM" id="SSF53335">
    <property type="entry name" value="S-adenosyl-L-methionine-dependent methyltransferases"/>
    <property type="match status" value="1"/>
</dbReference>
<dbReference type="GO" id="GO:0032259">
    <property type="term" value="P:methylation"/>
    <property type="evidence" value="ECO:0007669"/>
    <property type="project" value="UniProtKB-KW"/>
</dbReference>
<feature type="region of interest" description="Disordered" evidence="1">
    <location>
        <begin position="1"/>
        <end position="30"/>
    </location>
</feature>
<gene>
    <name evidence="3" type="ORF">GOQ09_03200</name>
</gene>
<feature type="domain" description="Methyltransferase type 11" evidence="2">
    <location>
        <begin position="70"/>
        <end position="165"/>
    </location>
</feature>
<evidence type="ECO:0000313" key="4">
    <source>
        <dbReference type="Proteomes" id="UP000425817"/>
    </source>
</evidence>
<keyword evidence="3" id="KW-0489">Methyltransferase</keyword>
<dbReference type="Gene3D" id="3.40.50.150">
    <property type="entry name" value="Vaccinia Virus protein VP39"/>
    <property type="match status" value="1"/>
</dbReference>
<evidence type="ECO:0000259" key="2">
    <source>
        <dbReference type="Pfam" id="PF08241"/>
    </source>
</evidence>
<keyword evidence="3" id="KW-0808">Transferase</keyword>
<dbReference type="Pfam" id="PF08241">
    <property type="entry name" value="Methyltransf_11"/>
    <property type="match status" value="1"/>
</dbReference>
<name>A0A6I6HD80_VARPD</name>
<dbReference type="GO" id="GO:0008757">
    <property type="term" value="F:S-adenosylmethionine-dependent methyltransferase activity"/>
    <property type="evidence" value="ECO:0007669"/>
    <property type="project" value="InterPro"/>
</dbReference>
<dbReference type="PANTHER" id="PTHR42912">
    <property type="entry name" value="METHYLTRANSFERASE"/>
    <property type="match status" value="1"/>
</dbReference>
<dbReference type="InterPro" id="IPR029063">
    <property type="entry name" value="SAM-dependent_MTases_sf"/>
</dbReference>
<dbReference type="OrthoDB" id="8769632at2"/>
<proteinExistence type="predicted"/>
<feature type="compositionally biased region" description="Basic and acidic residues" evidence="1">
    <location>
        <begin position="1"/>
        <end position="20"/>
    </location>
</feature>
<protein>
    <submittedName>
        <fullName evidence="3">Methyltransferase domain-containing protein</fullName>
    </submittedName>
</protein>
<sequence>MTESRARPGDQGATRDDDRSQPQAPVSEAGVARTYDRLAPLYDTLFGQVLEPGRKRMAEVVRMLQPASLLEVGVGTGLALAGYPPQCRIVGIDLSHDMLDRARERAAHLPQHDISIEHMNAERMRFPDGAFDCVTVPYVLSVTPRPAELVREIRRVCKPGGTIVVLNHFSGSKLWWLLERAVRSAAEHVGFRSDFRYDEQILSHDWQVLSVEPVNLFGLSKLVVLNNRR</sequence>
<dbReference type="Proteomes" id="UP000425817">
    <property type="component" value="Chromosome"/>
</dbReference>
<evidence type="ECO:0000256" key="1">
    <source>
        <dbReference type="SAM" id="MobiDB-lite"/>
    </source>
</evidence>
<dbReference type="EMBL" id="CP046622">
    <property type="protein sequence ID" value="QGW80654.1"/>
    <property type="molecule type" value="Genomic_DNA"/>
</dbReference>
<reference evidence="3 4" key="1">
    <citation type="submission" date="2019-12" db="EMBL/GenBank/DDBJ databases">
        <title>Hybrid Genome Assemblies of two High G+C Isolates from Undergraduate Microbiology Courses.</title>
        <authorList>
            <person name="Ne Ville C.J."/>
            <person name="Enright D."/>
            <person name="Hernandez I."/>
            <person name="Dodsworth J."/>
            <person name="Orwin P.M."/>
        </authorList>
    </citation>
    <scope>NUCLEOTIDE SEQUENCE [LARGE SCALE GENOMIC DNA]</scope>
    <source>
        <strain evidence="3 4">CSUSB</strain>
    </source>
</reference>
<organism evidence="3 4">
    <name type="scientific">Variovorax paradoxus</name>
    <dbReference type="NCBI Taxonomy" id="34073"/>
    <lineage>
        <taxon>Bacteria</taxon>
        <taxon>Pseudomonadati</taxon>
        <taxon>Pseudomonadota</taxon>
        <taxon>Betaproteobacteria</taxon>
        <taxon>Burkholderiales</taxon>
        <taxon>Comamonadaceae</taxon>
        <taxon>Variovorax</taxon>
    </lineage>
</organism>